<evidence type="ECO:0000256" key="1">
    <source>
        <dbReference type="SAM" id="MobiDB-lite"/>
    </source>
</evidence>
<evidence type="ECO:0000313" key="3">
    <source>
        <dbReference type="Proteomes" id="UP000295192"/>
    </source>
</evidence>
<sequence length="102" mass="11093">MMVGLYRIVRRVTLPVLIIYWEGGKGGEGNDNGHGNGGLALGGGAEEPDGQAPSMDETSNGAEPTAASDSRHRSCSCILVVCEQQYSWKYSQRFTNLLKMDW</sequence>
<evidence type="ECO:0000313" key="2">
    <source>
        <dbReference type="EMBL" id="TDG40308.1"/>
    </source>
</evidence>
<dbReference type="Proteomes" id="UP000295192">
    <property type="component" value="Unassembled WGS sequence"/>
</dbReference>
<protein>
    <submittedName>
        <fullName evidence="2">Uncharacterized protein</fullName>
    </submittedName>
</protein>
<reference evidence="2 3" key="1">
    <citation type="journal article" date="2019" name="J. Hered.">
        <title>An Improved Genome Assembly for Drosophila navojoa, the Basal Species in the mojavensis Cluster.</title>
        <authorList>
            <person name="Vanderlinde T."/>
            <person name="Dupim E.G."/>
            <person name="Nazario-Yepiz N.O."/>
            <person name="Carvalho A.B."/>
        </authorList>
    </citation>
    <scope>NUCLEOTIDE SEQUENCE [LARGE SCALE GENOMIC DNA]</scope>
    <source>
        <strain evidence="2">Navoj_Jal97</strain>
        <tissue evidence="2">Whole organism</tissue>
    </source>
</reference>
<feature type="region of interest" description="Disordered" evidence="1">
    <location>
        <begin position="25"/>
        <end position="73"/>
    </location>
</feature>
<dbReference type="AlphaFoldDB" id="A0A484AV75"/>
<dbReference type="EMBL" id="LSRL02000608">
    <property type="protein sequence ID" value="TDG40308.1"/>
    <property type="molecule type" value="Genomic_DNA"/>
</dbReference>
<organism evidence="2 3">
    <name type="scientific">Drosophila navojoa</name>
    <name type="common">Fruit fly</name>
    <dbReference type="NCBI Taxonomy" id="7232"/>
    <lineage>
        <taxon>Eukaryota</taxon>
        <taxon>Metazoa</taxon>
        <taxon>Ecdysozoa</taxon>
        <taxon>Arthropoda</taxon>
        <taxon>Hexapoda</taxon>
        <taxon>Insecta</taxon>
        <taxon>Pterygota</taxon>
        <taxon>Neoptera</taxon>
        <taxon>Endopterygota</taxon>
        <taxon>Diptera</taxon>
        <taxon>Brachycera</taxon>
        <taxon>Muscomorpha</taxon>
        <taxon>Ephydroidea</taxon>
        <taxon>Drosophilidae</taxon>
        <taxon>Drosophila</taxon>
    </lineage>
</organism>
<proteinExistence type="predicted"/>
<comment type="caution">
    <text evidence="2">The sequence shown here is derived from an EMBL/GenBank/DDBJ whole genome shotgun (WGS) entry which is preliminary data.</text>
</comment>
<name>A0A484AV75_DRONA</name>
<accession>A0A484AV75</accession>
<gene>
    <name evidence="2" type="ORF">AWZ03_013267</name>
</gene>
<keyword evidence="3" id="KW-1185">Reference proteome</keyword>
<feature type="compositionally biased region" description="Gly residues" evidence="1">
    <location>
        <begin position="25"/>
        <end position="45"/>
    </location>
</feature>